<dbReference type="SUPFAM" id="SSF53474">
    <property type="entry name" value="alpha/beta-Hydrolases"/>
    <property type="match status" value="1"/>
</dbReference>
<accession>A0A7J8V0B1</accession>
<dbReference type="AlphaFoldDB" id="A0A7J8V0B1"/>
<dbReference type="Proteomes" id="UP000593573">
    <property type="component" value="Unassembled WGS sequence"/>
</dbReference>
<evidence type="ECO:0000313" key="2">
    <source>
        <dbReference type="EMBL" id="MBA0655972.1"/>
    </source>
</evidence>
<dbReference type="OrthoDB" id="408373at2759"/>
<dbReference type="EMBL" id="JABFAB010000008">
    <property type="protein sequence ID" value="MBA0655972.1"/>
    <property type="molecule type" value="Genomic_DNA"/>
</dbReference>
<reference evidence="2 3" key="1">
    <citation type="journal article" date="2019" name="Genome Biol. Evol.">
        <title>Insights into the evolution of the New World diploid cottons (Gossypium, subgenus Houzingenia) based on genome sequencing.</title>
        <authorList>
            <person name="Grover C.E."/>
            <person name="Arick M.A. 2nd"/>
            <person name="Thrash A."/>
            <person name="Conover J.L."/>
            <person name="Sanders W.S."/>
            <person name="Peterson D.G."/>
            <person name="Frelichowski J.E."/>
            <person name="Scheffler J.A."/>
            <person name="Scheffler B.E."/>
            <person name="Wendel J.F."/>
        </authorList>
    </citation>
    <scope>NUCLEOTIDE SEQUENCE [LARGE SCALE GENOMIC DNA]</scope>
    <source>
        <strain evidence="2">57</strain>
        <tissue evidence="2">Leaf</tissue>
    </source>
</reference>
<name>A0A7J8V0B1_9ROSI</name>
<evidence type="ECO:0000313" key="3">
    <source>
        <dbReference type="Proteomes" id="UP000593573"/>
    </source>
</evidence>
<dbReference type="InterPro" id="IPR029058">
    <property type="entry name" value="AB_hydrolase_fold"/>
</dbReference>
<protein>
    <recommendedName>
        <fullName evidence="1">AB hydrolase-1 domain-containing protein</fullName>
    </recommendedName>
</protein>
<dbReference type="PANTHER" id="PTHR47280">
    <property type="entry name" value="PHEOPHYTINASE, CHLOROPLASTIC"/>
    <property type="match status" value="1"/>
</dbReference>
<proteinExistence type="predicted"/>
<feature type="domain" description="AB hydrolase-1" evidence="1">
    <location>
        <begin position="160"/>
        <end position="483"/>
    </location>
</feature>
<evidence type="ECO:0000259" key="1">
    <source>
        <dbReference type="Pfam" id="PF00561"/>
    </source>
</evidence>
<organism evidence="2 3">
    <name type="scientific">Gossypium klotzschianum</name>
    <dbReference type="NCBI Taxonomy" id="34286"/>
    <lineage>
        <taxon>Eukaryota</taxon>
        <taxon>Viridiplantae</taxon>
        <taxon>Streptophyta</taxon>
        <taxon>Embryophyta</taxon>
        <taxon>Tracheophyta</taxon>
        <taxon>Spermatophyta</taxon>
        <taxon>Magnoliopsida</taxon>
        <taxon>eudicotyledons</taxon>
        <taxon>Gunneridae</taxon>
        <taxon>Pentapetalae</taxon>
        <taxon>rosids</taxon>
        <taxon>malvids</taxon>
        <taxon>Malvales</taxon>
        <taxon>Malvaceae</taxon>
        <taxon>Malvoideae</taxon>
        <taxon>Gossypium</taxon>
    </lineage>
</organism>
<dbReference type="PANTHER" id="PTHR47280:SF1">
    <property type="entry name" value="PHEOPHYTINASE, CHLOROPLASTIC"/>
    <property type="match status" value="1"/>
</dbReference>
<dbReference type="InterPro" id="IPR000073">
    <property type="entry name" value="AB_hydrolase_1"/>
</dbReference>
<dbReference type="GO" id="GO:0080124">
    <property type="term" value="F:pheophytinase activity"/>
    <property type="evidence" value="ECO:0007669"/>
    <property type="project" value="InterPro"/>
</dbReference>
<dbReference type="Gene3D" id="3.40.50.1820">
    <property type="entry name" value="alpha/beta hydrolase"/>
    <property type="match status" value="1"/>
</dbReference>
<sequence length="566" mass="63894">MFPFADNQRANFLSMEVVSQHSPPCCHLNRRLLVKKRSSRQQVKIPLCRKRRILCSKVHYRTESRALSNKDHSLLNGKVTRPSKPVEGFSGDSNGYVIGSEDEVGSMSETGDSVTMVLIPGLPDESNGECGAPISSCFWEWKPKFNVHYEISGSQNVNSPPLLFLPGFGVGSFHYEKQLKDLGRDYRVWAIDFLGQGMSLPTENPTSSSKEEDLVWGFGDKTEPWATDLVYSMDLWRDQVLYFVEEIIVLVHLRLHATFAYCHAFLFVHFLKVIGEPVYLVGNSLGGFVALYFAARNPQLVKGVTLLNATPFWGFLPNPIKSPRLARIFSWSGTFPLPEILQSRSKLLHFTYFKSLIALTGLLLPLFDFSWQRISDPECIADVLRQVYADHSLNVDNVFHCILETTQHPAAAASFASIMFAPQAELSFREALSRCDMNGVPICLMYGKDDPWVKPVWGLEVKKHVPEAPYYEISPAGHCPHDEVPEVVNYLLRGWIKSLESQGAAALPLLDDMQSENIQSSIAKDLEFVRQGSNKSVIVRFMGSSFSLWNRMESYFTSRFAKLETK</sequence>
<dbReference type="GO" id="GO:0009507">
    <property type="term" value="C:chloroplast"/>
    <property type="evidence" value="ECO:0007669"/>
    <property type="project" value="TreeGrafter"/>
</dbReference>
<dbReference type="GO" id="GO:0015996">
    <property type="term" value="P:chlorophyll catabolic process"/>
    <property type="evidence" value="ECO:0007669"/>
    <property type="project" value="InterPro"/>
</dbReference>
<keyword evidence="3" id="KW-1185">Reference proteome</keyword>
<dbReference type="Pfam" id="PF00561">
    <property type="entry name" value="Abhydrolase_1"/>
    <property type="match status" value="1"/>
</dbReference>
<dbReference type="InterPro" id="IPR044211">
    <property type="entry name" value="PPH_chloroplastic"/>
</dbReference>
<gene>
    <name evidence="2" type="ORF">Goklo_008383</name>
</gene>
<comment type="caution">
    <text evidence="2">The sequence shown here is derived from an EMBL/GenBank/DDBJ whole genome shotgun (WGS) entry which is preliminary data.</text>
</comment>